<protein>
    <submittedName>
        <fullName evidence="3">Uncharacterized protein</fullName>
    </submittedName>
</protein>
<dbReference type="GO" id="GO:0000460">
    <property type="term" value="P:maturation of 5.8S rRNA"/>
    <property type="evidence" value="ECO:0007669"/>
    <property type="project" value="TreeGrafter"/>
</dbReference>
<evidence type="ECO:0000256" key="1">
    <source>
        <dbReference type="ARBA" id="ARBA00004123"/>
    </source>
</evidence>
<proteinExistence type="predicted"/>
<dbReference type="AlphaFoldDB" id="A0A9W7FDX3"/>
<gene>
    <name evidence="3" type="ORF">TrRE_jg11792</name>
</gene>
<dbReference type="EMBL" id="BRXZ01000368">
    <property type="protein sequence ID" value="GMI10298.1"/>
    <property type="molecule type" value="Genomic_DNA"/>
</dbReference>
<dbReference type="Pfam" id="PF04874">
    <property type="entry name" value="Mak16"/>
    <property type="match status" value="1"/>
</dbReference>
<dbReference type="GO" id="GO:0005730">
    <property type="term" value="C:nucleolus"/>
    <property type="evidence" value="ECO:0007669"/>
    <property type="project" value="TreeGrafter"/>
</dbReference>
<dbReference type="Proteomes" id="UP001165082">
    <property type="component" value="Unassembled WGS sequence"/>
</dbReference>
<dbReference type="GO" id="GO:0000470">
    <property type="term" value="P:maturation of LSU-rRNA"/>
    <property type="evidence" value="ECO:0007669"/>
    <property type="project" value="TreeGrafter"/>
</dbReference>
<comment type="subcellular location">
    <subcellularLocation>
        <location evidence="1">Nucleus</location>
    </subcellularLocation>
</comment>
<evidence type="ECO:0000313" key="3">
    <source>
        <dbReference type="EMBL" id="GMI10298.1"/>
    </source>
</evidence>
<dbReference type="PANTHER" id="PTHR23405">
    <property type="entry name" value="MAINTENANCE OF KILLER 16 MAK16 PROTEIN-RELATED"/>
    <property type="match status" value="1"/>
</dbReference>
<dbReference type="InterPro" id="IPR006958">
    <property type="entry name" value="Mak16"/>
</dbReference>
<dbReference type="OrthoDB" id="10251342at2759"/>
<evidence type="ECO:0000256" key="2">
    <source>
        <dbReference type="ARBA" id="ARBA00023242"/>
    </source>
</evidence>
<sequence length="95" mass="11001">MVGVHKKVERREDRREVKALKAAKLDESIQKELLERLSKGTYGDIYNFPETPYNKALIEKVSSSGLEGVAEMEELEEREISEEELIEYLGTKRPF</sequence>
<dbReference type="GO" id="GO:0030687">
    <property type="term" value="C:preribosome, large subunit precursor"/>
    <property type="evidence" value="ECO:0007669"/>
    <property type="project" value="TreeGrafter"/>
</dbReference>
<name>A0A9W7FDX3_9STRA</name>
<evidence type="ECO:0000313" key="4">
    <source>
        <dbReference type="Proteomes" id="UP001165082"/>
    </source>
</evidence>
<comment type="caution">
    <text evidence="3">The sequence shown here is derived from an EMBL/GenBank/DDBJ whole genome shotgun (WGS) entry which is preliminary data.</text>
</comment>
<keyword evidence="4" id="KW-1185">Reference proteome</keyword>
<dbReference type="PANTHER" id="PTHR23405:SF4">
    <property type="entry name" value="PROTEIN MAK16 HOMOLOG"/>
    <property type="match status" value="1"/>
</dbReference>
<organism evidence="3 4">
    <name type="scientific">Triparma retinervis</name>
    <dbReference type="NCBI Taxonomy" id="2557542"/>
    <lineage>
        <taxon>Eukaryota</taxon>
        <taxon>Sar</taxon>
        <taxon>Stramenopiles</taxon>
        <taxon>Ochrophyta</taxon>
        <taxon>Bolidophyceae</taxon>
        <taxon>Parmales</taxon>
        <taxon>Triparmaceae</taxon>
        <taxon>Triparma</taxon>
    </lineage>
</organism>
<accession>A0A9W7FDX3</accession>
<reference evidence="3" key="1">
    <citation type="submission" date="2022-07" db="EMBL/GenBank/DDBJ databases">
        <title>Genome analysis of Parmales, a sister group of diatoms, reveals the evolutionary specialization of diatoms from phago-mixotrophs to photoautotrophs.</title>
        <authorList>
            <person name="Ban H."/>
            <person name="Sato S."/>
            <person name="Yoshikawa S."/>
            <person name="Kazumasa Y."/>
            <person name="Nakamura Y."/>
            <person name="Ichinomiya M."/>
            <person name="Saitoh K."/>
            <person name="Sato N."/>
            <person name="Blanc-Mathieu R."/>
            <person name="Endo H."/>
            <person name="Kuwata A."/>
            <person name="Ogata H."/>
        </authorList>
    </citation>
    <scope>NUCLEOTIDE SEQUENCE</scope>
</reference>
<keyword evidence="2" id="KW-0539">Nucleus</keyword>